<sequence>MLIPTVIDSSTRGAYDIYSLLLKERIVYLGTAIEENVANLIVAQLLYLDSESHNPIMLYINSPGGIVYGGLAIYDTMRKLKSPVATVAMGFCGSMSTVLLTAGTKGQRYALPHATIHMHPTGGGAKGYTEDVRIAYKEQERLQNQIFSLMGKYSGHSREEIEEMFRRDRYMNAVEARQYGLIDEVLGDTDDLIALDDVQTKVHFQLPGKPRESIGFKQHPL</sequence>
<name>A0A8J2XUF9_9BACT</name>
<dbReference type="InterPro" id="IPR029045">
    <property type="entry name" value="ClpP/crotonase-like_dom_sf"/>
</dbReference>
<feature type="active site" description="Nucleophile" evidence="6">
    <location>
        <position position="94"/>
    </location>
</feature>
<keyword evidence="2 6" id="KW-0963">Cytoplasm</keyword>
<reference evidence="8" key="1">
    <citation type="journal article" date="2014" name="Int. J. Syst. Evol. Microbiol.">
        <title>Complete genome sequence of Corynebacterium casei LMG S-19264T (=DSM 44701T), isolated from a smear-ripened cheese.</title>
        <authorList>
            <consortium name="US DOE Joint Genome Institute (JGI-PGF)"/>
            <person name="Walter F."/>
            <person name="Albersmeier A."/>
            <person name="Kalinowski J."/>
            <person name="Ruckert C."/>
        </authorList>
    </citation>
    <scope>NUCLEOTIDE SEQUENCE</scope>
    <source>
        <strain evidence="8">CGMCC 1.15448</strain>
    </source>
</reference>
<comment type="function">
    <text evidence="6">Cleaves peptides in various proteins in a process that requires ATP hydrolysis. Has a chymotrypsin-like activity. Plays a major role in the degradation of misfolded proteins.</text>
</comment>
<comment type="catalytic activity">
    <reaction evidence="6">
        <text>Hydrolysis of proteins to small peptides in the presence of ATP and magnesium. alpha-casein is the usual test substrate. In the absence of ATP, only oligopeptides shorter than five residues are hydrolyzed (such as succinyl-Leu-Tyr-|-NHMec, and Leu-Tyr-Leu-|-Tyr-Trp, in which cleavage of the -Tyr-|-Leu- and -Tyr-|-Trp bonds also occurs).</text>
        <dbReference type="EC" id="3.4.21.92"/>
    </reaction>
</comment>
<evidence type="ECO:0000256" key="7">
    <source>
        <dbReference type="RuleBase" id="RU003567"/>
    </source>
</evidence>
<comment type="subunit">
    <text evidence="6">Fourteen ClpP subunits assemble into 2 heptameric rings which stack back to back to give a disk-like structure with a central cavity, resembling the structure of eukaryotic proteasomes.</text>
</comment>
<dbReference type="Gene3D" id="3.90.226.10">
    <property type="entry name" value="2-enoyl-CoA Hydratase, Chain A, domain 1"/>
    <property type="match status" value="1"/>
</dbReference>
<dbReference type="Pfam" id="PF00574">
    <property type="entry name" value="CLP_protease"/>
    <property type="match status" value="1"/>
</dbReference>
<dbReference type="GO" id="GO:0051117">
    <property type="term" value="F:ATPase binding"/>
    <property type="evidence" value="ECO:0007669"/>
    <property type="project" value="TreeGrafter"/>
</dbReference>
<evidence type="ECO:0000256" key="1">
    <source>
        <dbReference type="ARBA" id="ARBA00007039"/>
    </source>
</evidence>
<proteinExistence type="inferred from homology"/>
<dbReference type="GO" id="GO:0004176">
    <property type="term" value="F:ATP-dependent peptidase activity"/>
    <property type="evidence" value="ECO:0007669"/>
    <property type="project" value="InterPro"/>
</dbReference>
<dbReference type="EC" id="3.4.21.92" evidence="6"/>
<dbReference type="PANTHER" id="PTHR10381:SF70">
    <property type="entry name" value="ATP-DEPENDENT CLP PROTEASE PROTEOLYTIC SUBUNIT"/>
    <property type="match status" value="1"/>
</dbReference>
<accession>A0A8J2XUF9</accession>
<evidence type="ECO:0000256" key="4">
    <source>
        <dbReference type="ARBA" id="ARBA00022801"/>
    </source>
</evidence>
<evidence type="ECO:0000256" key="6">
    <source>
        <dbReference type="HAMAP-Rule" id="MF_00444"/>
    </source>
</evidence>
<feature type="active site" evidence="6">
    <location>
        <position position="119"/>
    </location>
</feature>
<dbReference type="RefSeq" id="WP_188934774.1">
    <property type="nucleotide sequence ID" value="NZ_BMJC01000004.1"/>
</dbReference>
<evidence type="ECO:0000256" key="2">
    <source>
        <dbReference type="ARBA" id="ARBA00022490"/>
    </source>
</evidence>
<dbReference type="Proteomes" id="UP000607559">
    <property type="component" value="Unassembled WGS sequence"/>
</dbReference>
<keyword evidence="5 6" id="KW-0720">Serine protease</keyword>
<dbReference type="CDD" id="cd07017">
    <property type="entry name" value="S14_ClpP_2"/>
    <property type="match status" value="1"/>
</dbReference>
<keyword evidence="9" id="KW-1185">Reference proteome</keyword>
<dbReference type="PRINTS" id="PR00127">
    <property type="entry name" value="CLPPROTEASEP"/>
</dbReference>
<dbReference type="AlphaFoldDB" id="A0A8J2XUF9"/>
<keyword evidence="3 6" id="KW-0645">Protease</keyword>
<dbReference type="InterPro" id="IPR023562">
    <property type="entry name" value="ClpP/TepA"/>
</dbReference>
<dbReference type="GO" id="GO:0005737">
    <property type="term" value="C:cytoplasm"/>
    <property type="evidence" value="ECO:0007669"/>
    <property type="project" value="UniProtKB-SubCell"/>
</dbReference>
<dbReference type="GO" id="GO:0004252">
    <property type="term" value="F:serine-type endopeptidase activity"/>
    <property type="evidence" value="ECO:0007669"/>
    <property type="project" value="UniProtKB-UniRule"/>
</dbReference>
<evidence type="ECO:0000256" key="5">
    <source>
        <dbReference type="ARBA" id="ARBA00022825"/>
    </source>
</evidence>
<dbReference type="HAMAP" id="MF_00444">
    <property type="entry name" value="ClpP"/>
    <property type="match status" value="1"/>
</dbReference>
<evidence type="ECO:0000256" key="3">
    <source>
        <dbReference type="ARBA" id="ARBA00022670"/>
    </source>
</evidence>
<reference evidence="8" key="2">
    <citation type="submission" date="2020-09" db="EMBL/GenBank/DDBJ databases">
        <authorList>
            <person name="Sun Q."/>
            <person name="Zhou Y."/>
        </authorList>
    </citation>
    <scope>NUCLEOTIDE SEQUENCE</scope>
    <source>
        <strain evidence="8">CGMCC 1.15448</strain>
    </source>
</reference>
<dbReference type="EMBL" id="BMJC01000004">
    <property type="protein sequence ID" value="GGB11413.1"/>
    <property type="molecule type" value="Genomic_DNA"/>
</dbReference>
<organism evidence="8 9">
    <name type="scientific">Puia dinghuensis</name>
    <dbReference type="NCBI Taxonomy" id="1792502"/>
    <lineage>
        <taxon>Bacteria</taxon>
        <taxon>Pseudomonadati</taxon>
        <taxon>Bacteroidota</taxon>
        <taxon>Chitinophagia</taxon>
        <taxon>Chitinophagales</taxon>
        <taxon>Chitinophagaceae</taxon>
        <taxon>Puia</taxon>
    </lineage>
</organism>
<comment type="similarity">
    <text evidence="1 6 7">Belongs to the peptidase S14 family.</text>
</comment>
<evidence type="ECO:0000313" key="9">
    <source>
        <dbReference type="Proteomes" id="UP000607559"/>
    </source>
</evidence>
<dbReference type="InterPro" id="IPR001907">
    <property type="entry name" value="ClpP"/>
</dbReference>
<dbReference type="GO" id="GO:0006515">
    <property type="term" value="P:protein quality control for misfolded or incompletely synthesized proteins"/>
    <property type="evidence" value="ECO:0007669"/>
    <property type="project" value="TreeGrafter"/>
</dbReference>
<dbReference type="SUPFAM" id="SSF52096">
    <property type="entry name" value="ClpP/crotonase"/>
    <property type="match status" value="1"/>
</dbReference>
<keyword evidence="4 6" id="KW-0378">Hydrolase</keyword>
<dbReference type="PANTHER" id="PTHR10381">
    <property type="entry name" value="ATP-DEPENDENT CLP PROTEASE PROTEOLYTIC SUBUNIT"/>
    <property type="match status" value="1"/>
</dbReference>
<protein>
    <recommendedName>
        <fullName evidence="6 7">ATP-dependent Clp protease proteolytic subunit</fullName>
        <ecNumber evidence="6">3.4.21.92</ecNumber>
    </recommendedName>
    <alternativeName>
        <fullName evidence="6">Endopeptidase Clp</fullName>
    </alternativeName>
</protein>
<evidence type="ECO:0000313" key="8">
    <source>
        <dbReference type="EMBL" id="GGB11413.1"/>
    </source>
</evidence>
<comment type="caution">
    <text evidence="8">The sequence shown here is derived from an EMBL/GenBank/DDBJ whole genome shotgun (WGS) entry which is preliminary data.</text>
</comment>
<dbReference type="GO" id="GO:0009368">
    <property type="term" value="C:endopeptidase Clp complex"/>
    <property type="evidence" value="ECO:0007669"/>
    <property type="project" value="TreeGrafter"/>
</dbReference>
<comment type="subcellular location">
    <subcellularLocation>
        <location evidence="6">Cytoplasm</location>
    </subcellularLocation>
</comment>
<gene>
    <name evidence="6 8" type="primary">clpP</name>
    <name evidence="8" type="ORF">GCM10011511_38760</name>
</gene>